<feature type="repeat" description="PPR" evidence="2">
    <location>
        <begin position="269"/>
        <end position="299"/>
    </location>
</feature>
<comment type="caution">
    <text evidence="3">The sequence shown here is derived from an EMBL/GenBank/DDBJ whole genome shotgun (WGS) entry which is preliminary data.</text>
</comment>
<dbReference type="Proteomes" id="UP000593562">
    <property type="component" value="Unassembled WGS sequence"/>
</dbReference>
<dbReference type="InParanoid" id="A0A7J7CSH6"/>
<dbReference type="FunFam" id="1.25.40.10:FF:001093">
    <property type="entry name" value="Pentatricopeptide repeat-containing protein At2g34400"/>
    <property type="match status" value="1"/>
</dbReference>
<sequence length="624" mass="69288">MCSKLLFQTTSQITFLARSGCIGQARKLFDEMPQRDTIAWNAMLSGYNQLGFHNEALSLFHHMRKTGVGPDHFSFTATLSSCAGACDLGNGIKIHTLMVVFGYQSSLPVNNALIDMYGKCLNPSSAVKAFEEINYPNGVSWCSLLFAHANSGQFNVAREVFDVMPKTVNIPGNMLIVGYAQCGEIEMCLDLFREMLENSCQPDQWTFSALVSACTESSEFSYGCMIHAFVIKSGWSSAVEARNSIFSFYAKLGCKADAMKLLEPMEILNLVSWNAIIDAYMKEGDTHKALTAFQRAPEKNLVSWTSMITGYATNGRGDEALSFFADMLRNYLRPDDFTFGAALHACSNLAVLGHGRMVHGSIIQYGFNGYAYVANGLVNMYAKCGDVDGSSRAFNEIYHKDLISWNAMLFAFGLHGKANQALQLYEDMVSYGVIPDKVTFLGLLMTCSHSGLIEKGRLYFESMLSLYGLPHGTDHVACMVDMLGRGGYLAEAKDLAIKYSKTVDSKTVSFEALLRACTTYRDVGMGECVGRALKSLEPQQEISYVLQSNLYCANGQWQEAEMVRKLMADQGLKKIPGCSWIEIRNEVIAFVAGSLSHPYMEELHRIIQFLEFEMRNPCFISFES</sequence>
<protein>
    <submittedName>
        <fullName evidence="3">Pentatricopeptide repeat-containing protein</fullName>
    </submittedName>
</protein>
<dbReference type="Pfam" id="PF01535">
    <property type="entry name" value="PPR"/>
    <property type="match status" value="3"/>
</dbReference>
<dbReference type="PANTHER" id="PTHR47926:SF465">
    <property type="entry name" value="PENTATRICOPEPTIDE REPEAT (PPR-LIKE) SUPERFAMILY PROTEIN"/>
    <property type="match status" value="1"/>
</dbReference>
<dbReference type="PROSITE" id="PS51375">
    <property type="entry name" value="PPR"/>
    <property type="match status" value="5"/>
</dbReference>
<feature type="repeat" description="PPR" evidence="2">
    <location>
        <begin position="168"/>
        <end position="202"/>
    </location>
</feature>
<dbReference type="NCBIfam" id="TIGR00756">
    <property type="entry name" value="PPR"/>
    <property type="match status" value="5"/>
</dbReference>
<dbReference type="EMBL" id="JAAARO010000014">
    <property type="protein sequence ID" value="KAF5736919.1"/>
    <property type="molecule type" value="Genomic_DNA"/>
</dbReference>
<feature type="repeat" description="PPR" evidence="2">
    <location>
        <begin position="300"/>
        <end position="334"/>
    </location>
</feature>
<evidence type="ECO:0000256" key="2">
    <source>
        <dbReference type="PROSITE-ProRule" id="PRU00708"/>
    </source>
</evidence>
<proteinExistence type="predicted"/>
<dbReference type="InterPro" id="IPR046960">
    <property type="entry name" value="PPR_At4g14850-like_plant"/>
</dbReference>
<reference evidence="3 4" key="1">
    <citation type="journal article" date="2020" name="Nat. Commun.">
        <title>Genome of Tripterygium wilfordii and identification of cytochrome P450 involved in triptolide biosynthesis.</title>
        <authorList>
            <person name="Tu L."/>
            <person name="Su P."/>
            <person name="Zhang Z."/>
            <person name="Gao L."/>
            <person name="Wang J."/>
            <person name="Hu T."/>
            <person name="Zhou J."/>
            <person name="Zhang Y."/>
            <person name="Zhao Y."/>
            <person name="Liu Y."/>
            <person name="Song Y."/>
            <person name="Tong Y."/>
            <person name="Lu Y."/>
            <person name="Yang J."/>
            <person name="Xu C."/>
            <person name="Jia M."/>
            <person name="Peters R.J."/>
            <person name="Huang L."/>
            <person name="Gao W."/>
        </authorList>
    </citation>
    <scope>NUCLEOTIDE SEQUENCE [LARGE SCALE GENOMIC DNA]</scope>
    <source>
        <strain evidence="4">cv. XIE 37</strain>
        <tissue evidence="3">Leaf</tissue>
    </source>
</reference>
<feature type="repeat" description="PPR" evidence="2">
    <location>
        <begin position="401"/>
        <end position="435"/>
    </location>
</feature>
<evidence type="ECO:0000313" key="4">
    <source>
        <dbReference type="Proteomes" id="UP000593562"/>
    </source>
</evidence>
<organism evidence="3 4">
    <name type="scientific">Tripterygium wilfordii</name>
    <name type="common">Thunder God vine</name>
    <dbReference type="NCBI Taxonomy" id="458696"/>
    <lineage>
        <taxon>Eukaryota</taxon>
        <taxon>Viridiplantae</taxon>
        <taxon>Streptophyta</taxon>
        <taxon>Embryophyta</taxon>
        <taxon>Tracheophyta</taxon>
        <taxon>Spermatophyta</taxon>
        <taxon>Magnoliopsida</taxon>
        <taxon>eudicotyledons</taxon>
        <taxon>Gunneridae</taxon>
        <taxon>Pentapetalae</taxon>
        <taxon>rosids</taxon>
        <taxon>fabids</taxon>
        <taxon>Celastrales</taxon>
        <taxon>Celastraceae</taxon>
        <taxon>Tripterygium</taxon>
    </lineage>
</organism>
<accession>A0A7J7CSH6</accession>
<dbReference type="InterPro" id="IPR002885">
    <property type="entry name" value="PPR_rpt"/>
</dbReference>
<dbReference type="Pfam" id="PF13041">
    <property type="entry name" value="PPR_2"/>
    <property type="match status" value="4"/>
</dbReference>
<dbReference type="Gene3D" id="1.25.40.10">
    <property type="entry name" value="Tetratricopeptide repeat domain"/>
    <property type="match status" value="4"/>
</dbReference>
<keyword evidence="1" id="KW-0677">Repeat</keyword>
<dbReference type="GO" id="GO:0009451">
    <property type="term" value="P:RNA modification"/>
    <property type="evidence" value="ECO:0007669"/>
    <property type="project" value="InterPro"/>
</dbReference>
<dbReference type="FunCoup" id="A0A7J7CSH6">
    <property type="interactions" value="617"/>
</dbReference>
<dbReference type="InterPro" id="IPR011990">
    <property type="entry name" value="TPR-like_helical_dom_sf"/>
</dbReference>
<evidence type="ECO:0000313" key="3">
    <source>
        <dbReference type="EMBL" id="KAF5736919.1"/>
    </source>
</evidence>
<dbReference type="OrthoDB" id="7457040at2759"/>
<dbReference type="AlphaFoldDB" id="A0A7J7CSH6"/>
<dbReference type="GO" id="GO:0003723">
    <property type="term" value="F:RNA binding"/>
    <property type="evidence" value="ECO:0007669"/>
    <property type="project" value="InterPro"/>
</dbReference>
<feature type="repeat" description="PPR" evidence="2">
    <location>
        <begin position="36"/>
        <end position="70"/>
    </location>
</feature>
<dbReference type="FunFam" id="1.25.40.10:FF:000441">
    <property type="entry name" value="Pentatricopeptide repeat-containing protein mitochondrial"/>
    <property type="match status" value="1"/>
</dbReference>
<dbReference type="PANTHER" id="PTHR47926">
    <property type="entry name" value="PENTATRICOPEPTIDE REPEAT-CONTAINING PROTEIN"/>
    <property type="match status" value="1"/>
</dbReference>
<keyword evidence="4" id="KW-1185">Reference proteome</keyword>
<name>A0A7J7CSH6_TRIWF</name>
<dbReference type="InterPro" id="IPR046848">
    <property type="entry name" value="E_motif"/>
</dbReference>
<evidence type="ECO:0000256" key="1">
    <source>
        <dbReference type="ARBA" id="ARBA00022737"/>
    </source>
</evidence>
<gene>
    <name evidence="3" type="ORF">HS088_TW14G01074</name>
</gene>
<dbReference type="Pfam" id="PF20431">
    <property type="entry name" value="E_motif"/>
    <property type="match status" value="1"/>
</dbReference>